<reference evidence="1" key="2">
    <citation type="journal article" date="2021" name="PeerJ">
        <title>Extensive microbial diversity within the chicken gut microbiome revealed by metagenomics and culture.</title>
        <authorList>
            <person name="Gilroy R."/>
            <person name="Ravi A."/>
            <person name="Getino M."/>
            <person name="Pursley I."/>
            <person name="Horton D.L."/>
            <person name="Alikhan N.F."/>
            <person name="Baker D."/>
            <person name="Gharbi K."/>
            <person name="Hall N."/>
            <person name="Watson M."/>
            <person name="Adriaenssens E.M."/>
            <person name="Foster-Nyarko E."/>
            <person name="Jarju S."/>
            <person name="Secka A."/>
            <person name="Antonio M."/>
            <person name="Oren A."/>
            <person name="Chaudhuri R.R."/>
            <person name="La Ragione R."/>
            <person name="Hildebrand F."/>
            <person name="Pallen M.J."/>
        </authorList>
    </citation>
    <scope>NUCLEOTIDE SEQUENCE</scope>
    <source>
        <strain evidence="1">ChiHecec3B27-6122</strain>
    </source>
</reference>
<reference evidence="1" key="1">
    <citation type="submission" date="2020-10" db="EMBL/GenBank/DDBJ databases">
        <authorList>
            <person name="Gilroy R."/>
        </authorList>
    </citation>
    <scope>NUCLEOTIDE SEQUENCE</scope>
    <source>
        <strain evidence="1">ChiHecec3B27-6122</strain>
    </source>
</reference>
<dbReference type="InterPro" id="IPR036866">
    <property type="entry name" value="RibonucZ/Hydroxyglut_hydro"/>
</dbReference>
<evidence type="ECO:0000313" key="2">
    <source>
        <dbReference type="Proteomes" id="UP000886876"/>
    </source>
</evidence>
<dbReference type="Proteomes" id="UP000886876">
    <property type="component" value="Unassembled WGS sequence"/>
</dbReference>
<evidence type="ECO:0000313" key="1">
    <source>
        <dbReference type="EMBL" id="HIS97488.1"/>
    </source>
</evidence>
<organism evidence="1 2">
    <name type="scientific">Candidatus Scatomorpha pullistercoris</name>
    <dbReference type="NCBI Taxonomy" id="2840929"/>
    <lineage>
        <taxon>Bacteria</taxon>
        <taxon>Bacillati</taxon>
        <taxon>Bacillota</taxon>
        <taxon>Clostridia</taxon>
        <taxon>Eubacteriales</taxon>
        <taxon>Candidatus Scatomorpha</taxon>
    </lineage>
</organism>
<comment type="caution">
    <text evidence="1">The sequence shown here is derived from an EMBL/GenBank/DDBJ whole genome shotgun (WGS) entry which is preliminary data.</text>
</comment>
<name>A0A9D1G540_9FIRM</name>
<sequence>MDIIWHGHACFELQSSGFSLVIDPYDHKDLCGYGELRLEADSVLCSHSHYGHGWLEAVTLRHGAQDPFEVEVIDSFHDVMHGRLRGENRVHIISAEGLKLVHLGDLGCRLTEEQAERLRGADAIMVPAGGILTIEPYAAYELCRACGARVVIPMHYGGHGLGNRRLRPVDEFAGLFDPALVRRYNTNRLTLGADTPEQLALLSPPPGAGRY</sequence>
<gene>
    <name evidence="1" type="ORF">IAD42_05880</name>
</gene>
<dbReference type="PANTHER" id="PTHR42967">
    <property type="entry name" value="METAL DEPENDENT HYDROLASE"/>
    <property type="match status" value="1"/>
</dbReference>
<dbReference type="PANTHER" id="PTHR42967:SF1">
    <property type="entry name" value="MBL FOLD METALLO-HYDROLASE"/>
    <property type="match status" value="1"/>
</dbReference>
<dbReference type="Gene3D" id="3.60.15.10">
    <property type="entry name" value="Ribonuclease Z/Hydroxyacylglutathione hydrolase-like"/>
    <property type="match status" value="1"/>
</dbReference>
<dbReference type="AlphaFoldDB" id="A0A9D1G540"/>
<protein>
    <submittedName>
        <fullName evidence="1">MBL fold metallo-hydrolase</fullName>
    </submittedName>
</protein>
<proteinExistence type="predicted"/>
<dbReference type="SUPFAM" id="SSF56281">
    <property type="entry name" value="Metallo-hydrolase/oxidoreductase"/>
    <property type="match status" value="1"/>
</dbReference>
<dbReference type="Pfam" id="PF13483">
    <property type="entry name" value="Lactamase_B_3"/>
    <property type="match status" value="1"/>
</dbReference>
<accession>A0A9D1G540</accession>
<dbReference type="EMBL" id="DVJS01000145">
    <property type="protein sequence ID" value="HIS97488.1"/>
    <property type="molecule type" value="Genomic_DNA"/>
</dbReference>